<gene>
    <name evidence="4" type="primary">LOC108742759</name>
</gene>
<dbReference type="Gene3D" id="1.10.30.10">
    <property type="entry name" value="High mobility group box domain"/>
    <property type="match status" value="1"/>
</dbReference>
<keyword evidence="3" id="KW-1185">Reference proteome</keyword>
<dbReference type="Proteomes" id="UP000192223">
    <property type="component" value="Unplaced"/>
</dbReference>
<sequence length="269" mass="30449">MGIKLFSVNSDENKERSVTPIKNNCSSCSTSLCQTDSKCSNEEARCSESKICKKPKITRNPFFNYLIDVRSKCKHMTAAEIACKGAKEWNNMSPECKQKYCQMAQNAPKTPRKRRPPSRRCCMCNRVLRSKSACKKQISQTCQVPCPPPTFKCTKRKPYSEICPMKQKRCKFESGFNSNNDSGSKSSIGSKHSLITEINFRSKGVNVRQTDLKRTESRNSSESGTLSNKYLPTTRYIKKRLKLLLHYVGCIGYVCCSGQLLMFYAFAGP</sequence>
<dbReference type="KEGG" id="apln:108742759"/>
<dbReference type="GO" id="GO:0005634">
    <property type="term" value="C:nucleus"/>
    <property type="evidence" value="ECO:0007669"/>
    <property type="project" value="UniProtKB-ARBA"/>
</dbReference>
<evidence type="ECO:0000256" key="1">
    <source>
        <dbReference type="SAM" id="Phobius"/>
    </source>
</evidence>
<keyword evidence="1" id="KW-1133">Transmembrane helix</keyword>
<reference evidence="4" key="1">
    <citation type="submission" date="2025-08" db="UniProtKB">
        <authorList>
            <consortium name="RefSeq"/>
        </authorList>
    </citation>
    <scope>IDENTIFICATION</scope>
    <source>
        <tissue evidence="4">Entire body</tissue>
    </source>
</reference>
<dbReference type="OrthoDB" id="7675944at2759"/>
<keyword evidence="1" id="KW-0472">Membrane</keyword>
<protein>
    <submittedName>
        <fullName evidence="4">Uncharacterized protein LOC108742759 isoform X1</fullName>
    </submittedName>
</protein>
<dbReference type="RefSeq" id="XP_018333573.1">
    <property type="nucleotide sequence ID" value="XM_018478071.1"/>
</dbReference>
<organism evidence="3 4">
    <name type="scientific">Agrilus planipennis</name>
    <name type="common">Emerald ash borer</name>
    <name type="synonym">Agrilus marcopoli</name>
    <dbReference type="NCBI Taxonomy" id="224129"/>
    <lineage>
        <taxon>Eukaryota</taxon>
        <taxon>Metazoa</taxon>
        <taxon>Ecdysozoa</taxon>
        <taxon>Arthropoda</taxon>
        <taxon>Hexapoda</taxon>
        <taxon>Insecta</taxon>
        <taxon>Pterygota</taxon>
        <taxon>Neoptera</taxon>
        <taxon>Endopterygota</taxon>
        <taxon>Coleoptera</taxon>
        <taxon>Polyphaga</taxon>
        <taxon>Elateriformia</taxon>
        <taxon>Buprestoidea</taxon>
        <taxon>Buprestidae</taxon>
        <taxon>Agrilinae</taxon>
        <taxon>Agrilus</taxon>
    </lineage>
</organism>
<evidence type="ECO:0000259" key="2">
    <source>
        <dbReference type="SMART" id="SM00398"/>
    </source>
</evidence>
<feature type="transmembrane region" description="Helical" evidence="1">
    <location>
        <begin position="244"/>
        <end position="267"/>
    </location>
</feature>
<dbReference type="InterPro" id="IPR036910">
    <property type="entry name" value="HMG_box_dom_sf"/>
</dbReference>
<keyword evidence="1" id="KW-0812">Transmembrane</keyword>
<dbReference type="CDD" id="cd00084">
    <property type="entry name" value="HMG-box_SF"/>
    <property type="match status" value="1"/>
</dbReference>
<dbReference type="InterPro" id="IPR009071">
    <property type="entry name" value="HMG_box_dom"/>
</dbReference>
<dbReference type="SUPFAM" id="SSF47095">
    <property type="entry name" value="HMG-box"/>
    <property type="match status" value="1"/>
</dbReference>
<dbReference type="InParanoid" id="A0A1W4XM63"/>
<dbReference type="AlphaFoldDB" id="A0A1W4XM63"/>
<accession>A0A1W4XM63</accession>
<evidence type="ECO:0000313" key="4">
    <source>
        <dbReference type="RefSeq" id="XP_018333573.1"/>
    </source>
</evidence>
<feature type="domain" description="HMG box" evidence="2">
    <location>
        <begin position="54"/>
        <end position="120"/>
    </location>
</feature>
<proteinExistence type="predicted"/>
<evidence type="ECO:0000313" key="3">
    <source>
        <dbReference type="Proteomes" id="UP000192223"/>
    </source>
</evidence>
<name>A0A1W4XM63_AGRPL</name>
<dbReference type="SMART" id="SM00398">
    <property type="entry name" value="HMG"/>
    <property type="match status" value="1"/>
</dbReference>
<dbReference type="Pfam" id="PF00505">
    <property type="entry name" value="HMG_box"/>
    <property type="match status" value="1"/>
</dbReference>
<dbReference type="GeneID" id="108742759"/>